<gene>
    <name evidence="1" type="ORF">AF80_04935</name>
</gene>
<dbReference type="Gene3D" id="3.30.470.10">
    <property type="match status" value="1"/>
</dbReference>
<dbReference type="Proteomes" id="UP000035154">
    <property type="component" value="Unassembled WGS sequence"/>
</dbReference>
<reference evidence="1 2" key="1">
    <citation type="submission" date="2014-01" db="EMBL/GenBank/DDBJ databases">
        <title>Development of a Comparative Genomic Fingerprinting Assay for High Resolution Genotyping of Arcobacter butzleri.</title>
        <authorList>
            <person name="Webb A.L."/>
            <person name="Inglis G.D."/>
            <person name="Kruczkiewicz P."/>
            <person name="Selinger L.B."/>
            <person name="Taboada E.N."/>
        </authorList>
    </citation>
    <scope>NUCLEOTIDE SEQUENCE [LARGE SCALE GENOMIC DNA]</scope>
    <source>
        <strain evidence="1 2">L355</strain>
    </source>
</reference>
<name>A0A0G9KUK6_9BACT</name>
<dbReference type="PATRIC" id="fig|1447263.3.peg.965"/>
<evidence type="ECO:0000313" key="2">
    <source>
        <dbReference type="Proteomes" id="UP000035154"/>
    </source>
</evidence>
<dbReference type="Pfam" id="PF01063">
    <property type="entry name" value="Aminotran_4"/>
    <property type="match status" value="1"/>
</dbReference>
<proteinExistence type="predicted"/>
<dbReference type="InterPro" id="IPR001544">
    <property type="entry name" value="Aminotrans_IV"/>
</dbReference>
<accession>A0A0G9KUK6</accession>
<dbReference type="EMBL" id="JAIW01000029">
    <property type="protein sequence ID" value="KLE10257.1"/>
    <property type="molecule type" value="Genomic_DNA"/>
</dbReference>
<dbReference type="SUPFAM" id="SSF56752">
    <property type="entry name" value="D-aminoacid aminotransferase-like PLP-dependent enzymes"/>
    <property type="match status" value="1"/>
</dbReference>
<organism evidence="1 2">
    <name type="scientific">Aliarcobacter butzleri L355</name>
    <dbReference type="NCBI Taxonomy" id="1447263"/>
    <lineage>
        <taxon>Bacteria</taxon>
        <taxon>Pseudomonadati</taxon>
        <taxon>Campylobacterota</taxon>
        <taxon>Epsilonproteobacteria</taxon>
        <taxon>Campylobacterales</taxon>
        <taxon>Arcobacteraceae</taxon>
        <taxon>Aliarcobacter</taxon>
    </lineage>
</organism>
<comment type="caution">
    <text evidence="1">The sequence shown here is derived from an EMBL/GenBank/DDBJ whole genome shotgun (WGS) entry which is preliminary data.</text>
</comment>
<protein>
    <submittedName>
        <fullName evidence="1">IlvE protein</fullName>
    </submittedName>
</protein>
<dbReference type="GO" id="GO:0003824">
    <property type="term" value="F:catalytic activity"/>
    <property type="evidence" value="ECO:0007669"/>
    <property type="project" value="InterPro"/>
</dbReference>
<dbReference type="Gene3D" id="3.20.10.10">
    <property type="entry name" value="D-amino Acid Aminotransferase, subunit A, domain 2"/>
    <property type="match status" value="1"/>
</dbReference>
<dbReference type="AlphaFoldDB" id="A0A0G9KUK6"/>
<evidence type="ECO:0000313" key="1">
    <source>
        <dbReference type="EMBL" id="KLE10257.1"/>
    </source>
</evidence>
<dbReference type="RefSeq" id="WP_046998176.1">
    <property type="nucleotide sequence ID" value="NZ_JAIW01000029.1"/>
</dbReference>
<dbReference type="InterPro" id="IPR036038">
    <property type="entry name" value="Aminotransferase-like"/>
</dbReference>
<sequence length="192" mass="22704">MESIKYFETIKCEDFEVFNLDYHQKRVANTIGLNINLQEYINSISEELLRCKLIYDENGVVDVLYFPYKKREIKSFKIIFDNEIEYSKKYLNRAKLDELYEKRDDCDEVIIIKNEIVTDTTIANIAIFYENSWITSKNCLLGGTTRARLLEEKKLFEKDITLDMLKNASKVALMNAMIGFDEIKDFKIKEEI</sequence>
<dbReference type="InterPro" id="IPR043131">
    <property type="entry name" value="BCAT-like_N"/>
</dbReference>
<dbReference type="InterPro" id="IPR043132">
    <property type="entry name" value="BCAT-like_C"/>
</dbReference>